<sequence>MNAAESLAALALDLGADVVGWAPAQIPAAAVQEYAGWLAAGRHAGMTYLERQLPARADPGSRLDGAASVLMLGVSHAMTLPQRPAGGVRVGRVARYAWTPDYHEQLQPLLTRLEQEAASQGVRARGYVDHGPVMERLLAAQAFPGWRGKSGMLLSTELGAFTTLAAVLTDLPYLGDGAPHPDRCGRCVRCVGACPTAAIGPDRAIDARRCVSYLTIEHRGPLPVELRPGVGDWLFGCDICSAVCPWSVRAGPLARLFGPRPELAHPDLSRFFGVSERHFEREWAGTAFLRPRRKGMARNALTVLGNGRAPEGWPLLLAGAGDPAWEVREAAAWALSRWEEWAELARLERDPDERVQAAARAFAELGTG</sequence>
<dbReference type="Gene3D" id="1.25.10.10">
    <property type="entry name" value="Leucine-rich Repeat Variant"/>
    <property type="match status" value="1"/>
</dbReference>
<dbReference type="InterPro" id="IPR017896">
    <property type="entry name" value="4Fe4S_Fe-S-bd"/>
</dbReference>
<dbReference type="PANTHER" id="PTHR30002:SF4">
    <property type="entry name" value="EPOXYQUEUOSINE REDUCTASE"/>
    <property type="match status" value="1"/>
</dbReference>
<dbReference type="PROSITE" id="PS00198">
    <property type="entry name" value="4FE4S_FER_1"/>
    <property type="match status" value="1"/>
</dbReference>
<gene>
    <name evidence="10" type="primary">queG</name>
    <name evidence="10" type="ORF">DVJ83_04635</name>
</gene>
<keyword evidence="3" id="KW-0819">tRNA processing</keyword>
<dbReference type="InterPro" id="IPR016024">
    <property type="entry name" value="ARM-type_fold"/>
</dbReference>
<dbReference type="NCBIfam" id="TIGR00276">
    <property type="entry name" value="tRNA epoxyqueuosine(34) reductase QueG"/>
    <property type="match status" value="1"/>
</dbReference>
<evidence type="ECO:0000259" key="9">
    <source>
        <dbReference type="PROSITE" id="PS51379"/>
    </source>
</evidence>
<keyword evidence="1" id="KW-0004">4Fe-4S</keyword>
<evidence type="ECO:0000256" key="3">
    <source>
        <dbReference type="ARBA" id="ARBA00022694"/>
    </source>
</evidence>
<keyword evidence="4" id="KW-0479">Metal-binding</keyword>
<reference evidence="10 11" key="1">
    <citation type="submission" date="2018-07" db="EMBL/GenBank/DDBJ databases">
        <title>Complete Genome and Methylome Analysis of Deinococcus wulumuqiensis NEB 479.</title>
        <authorList>
            <person name="Fomenkov A."/>
            <person name="Luyten Y."/>
            <person name="Vincze T."/>
            <person name="Anton B.P."/>
            <person name="Clark T."/>
            <person name="Roberts R.J."/>
            <person name="Morgan R.D."/>
        </authorList>
    </citation>
    <scope>NUCLEOTIDE SEQUENCE [LARGE SCALE GENOMIC DNA]</scope>
    <source>
        <strain evidence="10 11">NEB 479</strain>
    </source>
</reference>
<keyword evidence="5" id="KW-0671">Queuosine biosynthesis</keyword>
<dbReference type="GO" id="GO:0051539">
    <property type="term" value="F:4 iron, 4 sulfur cluster binding"/>
    <property type="evidence" value="ECO:0007669"/>
    <property type="project" value="UniProtKB-KW"/>
</dbReference>
<dbReference type="InterPro" id="IPR011989">
    <property type="entry name" value="ARM-like"/>
</dbReference>
<feature type="domain" description="4Fe-4S ferredoxin-type" evidence="9">
    <location>
        <begin position="175"/>
        <end position="204"/>
    </location>
</feature>
<accession>A0A345IFU6</accession>
<dbReference type="InterPro" id="IPR004453">
    <property type="entry name" value="QueG"/>
</dbReference>
<dbReference type="InterPro" id="IPR013542">
    <property type="entry name" value="QueG_DUF1730"/>
</dbReference>
<dbReference type="GO" id="GO:0046872">
    <property type="term" value="F:metal ion binding"/>
    <property type="evidence" value="ECO:0007669"/>
    <property type="project" value="UniProtKB-KW"/>
</dbReference>
<dbReference type="EC" id="1.17.99.6" evidence="10"/>
<dbReference type="GO" id="GO:0008616">
    <property type="term" value="P:tRNA queuosine(34) biosynthetic process"/>
    <property type="evidence" value="ECO:0007669"/>
    <property type="project" value="UniProtKB-KW"/>
</dbReference>
<evidence type="ECO:0000256" key="5">
    <source>
        <dbReference type="ARBA" id="ARBA00022785"/>
    </source>
</evidence>
<evidence type="ECO:0000256" key="1">
    <source>
        <dbReference type="ARBA" id="ARBA00022485"/>
    </source>
</evidence>
<dbReference type="InterPro" id="IPR017900">
    <property type="entry name" value="4Fe4S_Fe_S_CS"/>
</dbReference>
<proteinExistence type="predicted"/>
<evidence type="ECO:0000256" key="7">
    <source>
        <dbReference type="ARBA" id="ARBA00023004"/>
    </source>
</evidence>
<evidence type="ECO:0000256" key="6">
    <source>
        <dbReference type="ARBA" id="ARBA00023002"/>
    </source>
</evidence>
<dbReference type="Pfam" id="PF08331">
    <property type="entry name" value="QueG_DUF1730"/>
    <property type="match status" value="1"/>
</dbReference>
<dbReference type="SUPFAM" id="SSF46548">
    <property type="entry name" value="alpha-helical ferredoxin"/>
    <property type="match status" value="1"/>
</dbReference>
<organism evidence="10 11">
    <name type="scientific">Deinococcus wulumuqiensis</name>
    <dbReference type="NCBI Taxonomy" id="980427"/>
    <lineage>
        <taxon>Bacteria</taxon>
        <taxon>Thermotogati</taxon>
        <taxon>Deinococcota</taxon>
        <taxon>Deinococci</taxon>
        <taxon>Deinococcales</taxon>
        <taxon>Deinococcaceae</taxon>
        <taxon>Deinococcus</taxon>
    </lineage>
</organism>
<protein>
    <submittedName>
        <fullName evidence="10">tRNA epoxyqueuosine(34) reductase QueG</fullName>
        <ecNumber evidence="10">1.17.99.6</ecNumber>
    </submittedName>
</protein>
<dbReference type="KEGG" id="dwu:DVJ83_04635"/>
<evidence type="ECO:0000313" key="11">
    <source>
        <dbReference type="Proteomes" id="UP000253744"/>
    </source>
</evidence>
<dbReference type="STRING" id="1288484.GCA_000348665_03117"/>
<evidence type="ECO:0000313" key="10">
    <source>
        <dbReference type="EMBL" id="AXG98568.1"/>
    </source>
</evidence>
<dbReference type="Gene3D" id="3.30.70.20">
    <property type="match status" value="1"/>
</dbReference>
<dbReference type="EMBL" id="CP031158">
    <property type="protein sequence ID" value="AXG98568.1"/>
    <property type="molecule type" value="Genomic_DNA"/>
</dbReference>
<dbReference type="Pfam" id="PF13646">
    <property type="entry name" value="HEAT_2"/>
    <property type="match status" value="1"/>
</dbReference>
<dbReference type="RefSeq" id="WP_114671561.1">
    <property type="nucleotide sequence ID" value="NZ_CP031158.1"/>
</dbReference>
<dbReference type="PROSITE" id="PS51379">
    <property type="entry name" value="4FE4S_FER_2"/>
    <property type="match status" value="1"/>
</dbReference>
<dbReference type="SUPFAM" id="SSF48371">
    <property type="entry name" value="ARM repeat"/>
    <property type="match status" value="1"/>
</dbReference>
<keyword evidence="6 10" id="KW-0560">Oxidoreductase</keyword>
<keyword evidence="8" id="KW-0411">Iron-sulfur</keyword>
<evidence type="ECO:0000256" key="8">
    <source>
        <dbReference type="ARBA" id="ARBA00023014"/>
    </source>
</evidence>
<dbReference type="Pfam" id="PF13484">
    <property type="entry name" value="Fer4_16"/>
    <property type="match status" value="1"/>
</dbReference>
<dbReference type="PANTHER" id="PTHR30002">
    <property type="entry name" value="EPOXYQUEUOSINE REDUCTASE"/>
    <property type="match status" value="1"/>
</dbReference>
<evidence type="ECO:0000256" key="4">
    <source>
        <dbReference type="ARBA" id="ARBA00022723"/>
    </source>
</evidence>
<evidence type="ECO:0000256" key="2">
    <source>
        <dbReference type="ARBA" id="ARBA00022490"/>
    </source>
</evidence>
<dbReference type="GO" id="GO:0052693">
    <property type="term" value="F:epoxyqueuosine reductase activity"/>
    <property type="evidence" value="ECO:0007669"/>
    <property type="project" value="UniProtKB-EC"/>
</dbReference>
<keyword evidence="2" id="KW-0963">Cytoplasm</keyword>
<dbReference type="AlphaFoldDB" id="A0A345IFU6"/>
<dbReference type="Proteomes" id="UP000253744">
    <property type="component" value="Chromosome"/>
</dbReference>
<name>A0A345IFU6_9DEIO</name>
<keyword evidence="7" id="KW-0408">Iron</keyword>